<gene>
    <name evidence="1" type="ORF">Tci_914070</name>
</gene>
<comment type="caution">
    <text evidence="1">The sequence shown here is derived from an EMBL/GenBank/DDBJ whole genome shotgun (WGS) entry which is preliminary data.</text>
</comment>
<dbReference type="InterPro" id="IPR004509">
    <property type="entry name" value="Competence_ComEA_HhH"/>
</dbReference>
<dbReference type="Pfam" id="PF12836">
    <property type="entry name" value="HHH_3"/>
    <property type="match status" value="1"/>
</dbReference>
<name>A0A699WBB2_TANCI</name>
<dbReference type="InterPro" id="IPR051675">
    <property type="entry name" value="Endo/Exo/Phosphatase_dom_1"/>
</dbReference>
<dbReference type="PANTHER" id="PTHR21180:SF32">
    <property type="entry name" value="ENDONUCLEASE_EXONUCLEASE_PHOSPHATASE FAMILY DOMAIN-CONTAINING PROTEIN 1"/>
    <property type="match status" value="1"/>
</dbReference>
<evidence type="ECO:0008006" key="2">
    <source>
        <dbReference type="Google" id="ProtNLM"/>
    </source>
</evidence>
<dbReference type="Gene3D" id="1.10.150.280">
    <property type="entry name" value="AF1531-like domain"/>
    <property type="match status" value="1"/>
</dbReference>
<dbReference type="NCBIfam" id="TIGR00426">
    <property type="entry name" value="competence protein ComEA helix-hairpin-helix repeat region"/>
    <property type="match status" value="1"/>
</dbReference>
<feature type="non-terminal residue" evidence="1">
    <location>
        <position position="1"/>
    </location>
</feature>
<organism evidence="1">
    <name type="scientific">Tanacetum cinerariifolium</name>
    <name type="common">Dalmatian daisy</name>
    <name type="synonym">Chrysanthemum cinerariifolium</name>
    <dbReference type="NCBI Taxonomy" id="118510"/>
    <lineage>
        <taxon>Eukaryota</taxon>
        <taxon>Viridiplantae</taxon>
        <taxon>Streptophyta</taxon>
        <taxon>Embryophyta</taxon>
        <taxon>Tracheophyta</taxon>
        <taxon>Spermatophyta</taxon>
        <taxon>Magnoliopsida</taxon>
        <taxon>eudicotyledons</taxon>
        <taxon>Gunneridae</taxon>
        <taxon>Pentapetalae</taxon>
        <taxon>asterids</taxon>
        <taxon>campanulids</taxon>
        <taxon>Asterales</taxon>
        <taxon>Asteraceae</taxon>
        <taxon>Asteroideae</taxon>
        <taxon>Anthemideae</taxon>
        <taxon>Anthemidinae</taxon>
        <taxon>Tanacetum</taxon>
    </lineage>
</organism>
<dbReference type="SUPFAM" id="SSF47781">
    <property type="entry name" value="RuvA domain 2-like"/>
    <property type="match status" value="1"/>
</dbReference>
<sequence>SAPNISSPFPALTLLEHRLGLGGSSGKAATHSRCHGALLMRRTYLSSLLFALLTSTSIAVTAAPAAPANAAQPVVASASAEVGAKVNINTAGADTLQKELSGIGAGKAAAIVAYRDENGAFTSVDELIEVKGIGKALLDKNREKLAID</sequence>
<protein>
    <recommendedName>
        <fullName evidence="2">Competence protein ComEA</fullName>
    </recommendedName>
</protein>
<proteinExistence type="predicted"/>
<evidence type="ECO:0000313" key="1">
    <source>
        <dbReference type="EMBL" id="GFD42101.1"/>
    </source>
</evidence>
<dbReference type="EMBL" id="BKCJ011566272">
    <property type="protein sequence ID" value="GFD42101.1"/>
    <property type="molecule type" value="Genomic_DNA"/>
</dbReference>
<reference evidence="1" key="1">
    <citation type="journal article" date="2019" name="Sci. Rep.">
        <title>Draft genome of Tanacetum cinerariifolium, the natural source of mosquito coil.</title>
        <authorList>
            <person name="Yamashiro T."/>
            <person name="Shiraishi A."/>
            <person name="Satake H."/>
            <person name="Nakayama K."/>
        </authorList>
    </citation>
    <scope>NUCLEOTIDE SEQUENCE</scope>
</reference>
<dbReference type="InterPro" id="IPR010994">
    <property type="entry name" value="RuvA_2-like"/>
</dbReference>
<accession>A0A699WBB2</accession>
<dbReference type="AlphaFoldDB" id="A0A699WBB2"/>
<dbReference type="PANTHER" id="PTHR21180">
    <property type="entry name" value="ENDONUCLEASE/EXONUCLEASE/PHOSPHATASE FAMILY DOMAIN-CONTAINING PROTEIN 1"/>
    <property type="match status" value="1"/>
</dbReference>